<dbReference type="Proteomes" id="UP000552709">
    <property type="component" value="Unassembled WGS sequence"/>
</dbReference>
<dbReference type="AlphaFoldDB" id="A0A7W8JXZ0"/>
<organism evidence="2 3">
    <name type="scientific">Deinococcus humi</name>
    <dbReference type="NCBI Taxonomy" id="662880"/>
    <lineage>
        <taxon>Bacteria</taxon>
        <taxon>Thermotogati</taxon>
        <taxon>Deinococcota</taxon>
        <taxon>Deinococci</taxon>
        <taxon>Deinococcales</taxon>
        <taxon>Deinococcaceae</taxon>
        <taxon>Deinococcus</taxon>
    </lineage>
</organism>
<name>A0A7W8JXZ0_9DEIO</name>
<protein>
    <submittedName>
        <fullName evidence="2">Uncharacterized protein</fullName>
    </submittedName>
</protein>
<feature type="transmembrane region" description="Helical" evidence="1">
    <location>
        <begin position="12"/>
        <end position="34"/>
    </location>
</feature>
<evidence type="ECO:0000313" key="2">
    <source>
        <dbReference type="EMBL" id="MBB5365287.1"/>
    </source>
</evidence>
<gene>
    <name evidence="2" type="ORF">HNQ08_004408</name>
</gene>
<keyword evidence="3" id="KW-1185">Reference proteome</keyword>
<keyword evidence="1" id="KW-0812">Transmembrane</keyword>
<accession>A0A7W8JXZ0</accession>
<sequence length="74" mass="8125">MDALIDLSLRAALLILIHPLSRGLFFVLAAMYGAGSGWPGWATGLCGALGVGSWLAPLWALWRDRARREHHRQS</sequence>
<reference evidence="2 3" key="1">
    <citation type="submission" date="2020-08" db="EMBL/GenBank/DDBJ databases">
        <title>Genomic Encyclopedia of Type Strains, Phase IV (KMG-IV): sequencing the most valuable type-strain genomes for metagenomic binning, comparative biology and taxonomic classification.</title>
        <authorList>
            <person name="Goeker M."/>
        </authorList>
    </citation>
    <scope>NUCLEOTIDE SEQUENCE [LARGE SCALE GENOMIC DNA]</scope>
    <source>
        <strain evidence="2 3">DSM 27939</strain>
    </source>
</reference>
<proteinExistence type="predicted"/>
<feature type="transmembrane region" description="Helical" evidence="1">
    <location>
        <begin position="40"/>
        <end position="62"/>
    </location>
</feature>
<dbReference type="EMBL" id="JACHFL010000016">
    <property type="protein sequence ID" value="MBB5365287.1"/>
    <property type="molecule type" value="Genomic_DNA"/>
</dbReference>
<evidence type="ECO:0000313" key="3">
    <source>
        <dbReference type="Proteomes" id="UP000552709"/>
    </source>
</evidence>
<evidence type="ECO:0000256" key="1">
    <source>
        <dbReference type="SAM" id="Phobius"/>
    </source>
</evidence>
<keyword evidence="1" id="KW-0472">Membrane</keyword>
<dbReference type="RefSeq" id="WP_184136653.1">
    <property type="nucleotide sequence ID" value="NZ_JACHFL010000016.1"/>
</dbReference>
<keyword evidence="1" id="KW-1133">Transmembrane helix</keyword>
<comment type="caution">
    <text evidence="2">The sequence shown here is derived from an EMBL/GenBank/DDBJ whole genome shotgun (WGS) entry which is preliminary data.</text>
</comment>